<protein>
    <submittedName>
        <fullName evidence="2">Uncharacterized protein</fullName>
    </submittedName>
</protein>
<evidence type="ECO:0000256" key="1">
    <source>
        <dbReference type="SAM" id="MobiDB-lite"/>
    </source>
</evidence>
<name>A0A9P4QU50_9PLEO</name>
<dbReference type="EMBL" id="ML996154">
    <property type="protein sequence ID" value="KAF2733923.1"/>
    <property type="molecule type" value="Genomic_DNA"/>
</dbReference>
<feature type="region of interest" description="Disordered" evidence="1">
    <location>
        <begin position="1"/>
        <end position="22"/>
    </location>
</feature>
<keyword evidence="3" id="KW-1185">Reference proteome</keyword>
<evidence type="ECO:0000313" key="3">
    <source>
        <dbReference type="Proteomes" id="UP000799444"/>
    </source>
</evidence>
<dbReference type="AlphaFoldDB" id="A0A9P4QU50"/>
<reference evidence="2" key="1">
    <citation type="journal article" date="2020" name="Stud. Mycol.">
        <title>101 Dothideomycetes genomes: a test case for predicting lifestyles and emergence of pathogens.</title>
        <authorList>
            <person name="Haridas S."/>
            <person name="Albert R."/>
            <person name="Binder M."/>
            <person name="Bloem J."/>
            <person name="Labutti K."/>
            <person name="Salamov A."/>
            <person name="Andreopoulos B."/>
            <person name="Baker S."/>
            <person name="Barry K."/>
            <person name="Bills G."/>
            <person name="Bluhm B."/>
            <person name="Cannon C."/>
            <person name="Castanera R."/>
            <person name="Culley D."/>
            <person name="Daum C."/>
            <person name="Ezra D."/>
            <person name="Gonzalez J."/>
            <person name="Henrissat B."/>
            <person name="Kuo A."/>
            <person name="Liang C."/>
            <person name="Lipzen A."/>
            <person name="Lutzoni F."/>
            <person name="Magnuson J."/>
            <person name="Mondo S."/>
            <person name="Nolan M."/>
            <person name="Ohm R."/>
            <person name="Pangilinan J."/>
            <person name="Park H.-J."/>
            <person name="Ramirez L."/>
            <person name="Alfaro M."/>
            <person name="Sun H."/>
            <person name="Tritt A."/>
            <person name="Yoshinaga Y."/>
            <person name="Zwiers L.-H."/>
            <person name="Turgeon B."/>
            <person name="Goodwin S."/>
            <person name="Spatafora J."/>
            <person name="Crous P."/>
            <person name="Grigoriev I."/>
        </authorList>
    </citation>
    <scope>NUCLEOTIDE SEQUENCE</scope>
    <source>
        <strain evidence="2">CBS 125425</strain>
    </source>
</reference>
<sequence>MCGRALAWHGMGMSKKRKRKRSRIISERTLQRLFARRAESGLGEDNKIDVLCGRKGTSLKSTQIRKQVNCRGSIVPSIAFSVVLQQAAHSVGYEDYSFLHIRGRVVRNKAGSPLLTHLKVASFVATVVLSLSCPPII</sequence>
<gene>
    <name evidence="2" type="ORF">EJ04DRAFT_256820</name>
</gene>
<proteinExistence type="predicted"/>
<dbReference type="Proteomes" id="UP000799444">
    <property type="component" value="Unassembled WGS sequence"/>
</dbReference>
<comment type="caution">
    <text evidence="2">The sequence shown here is derived from an EMBL/GenBank/DDBJ whole genome shotgun (WGS) entry which is preliminary data.</text>
</comment>
<organism evidence="2 3">
    <name type="scientific">Polyplosphaeria fusca</name>
    <dbReference type="NCBI Taxonomy" id="682080"/>
    <lineage>
        <taxon>Eukaryota</taxon>
        <taxon>Fungi</taxon>
        <taxon>Dikarya</taxon>
        <taxon>Ascomycota</taxon>
        <taxon>Pezizomycotina</taxon>
        <taxon>Dothideomycetes</taxon>
        <taxon>Pleosporomycetidae</taxon>
        <taxon>Pleosporales</taxon>
        <taxon>Tetraplosphaeriaceae</taxon>
        <taxon>Polyplosphaeria</taxon>
    </lineage>
</organism>
<accession>A0A9P4QU50</accession>
<evidence type="ECO:0000313" key="2">
    <source>
        <dbReference type="EMBL" id="KAF2733923.1"/>
    </source>
</evidence>